<evidence type="ECO:0000313" key="3">
    <source>
        <dbReference type="Proteomes" id="UP001270053"/>
    </source>
</evidence>
<accession>A0AAJ2S9Z7</accession>
<dbReference type="Gene3D" id="3.10.450.50">
    <property type="match status" value="1"/>
</dbReference>
<dbReference type="Proteomes" id="UP001278738">
    <property type="component" value="Unassembled WGS sequence"/>
</dbReference>
<sequence length="125" mass="14712">MITSVEEMIEQYVSAWNENNLEAYTREFSKCWAEDAVYVDPFSENIGVSGISNFAQKSFEIIPSRKFKVLEKPDYHHKFGRYAWEVQFSGETNVGFDYFEFDGDFKITRLVSFFKLPSDYPLEKL</sequence>
<dbReference type="InterPro" id="IPR032710">
    <property type="entry name" value="NTF2-like_dom_sf"/>
</dbReference>
<reference evidence="2 4" key="1">
    <citation type="submission" date="2023-11" db="EMBL/GenBank/DDBJ databases">
        <title>Unpublished Manusciprt.</title>
        <authorList>
            <person name="Saticioglu I.B."/>
            <person name="Ay H."/>
            <person name="Ajmi N."/>
            <person name="Altun S."/>
            <person name="Duman M."/>
        </authorList>
    </citation>
    <scope>NUCLEOTIDE SEQUENCE</scope>
    <source>
        <strain evidence="1 4">Fl-33</strain>
        <strain evidence="2">Fl-77</strain>
    </source>
</reference>
<dbReference type="AlphaFoldDB" id="A0AAJ2S9Z7"/>
<name>A0AAJ2S9Z7_9FLAO</name>
<evidence type="ECO:0000313" key="2">
    <source>
        <dbReference type="EMBL" id="MDX6186516.1"/>
    </source>
</evidence>
<dbReference type="RefSeq" id="WP_229974781.1">
    <property type="nucleotide sequence ID" value="NZ_CP087133.1"/>
</dbReference>
<evidence type="ECO:0000313" key="1">
    <source>
        <dbReference type="EMBL" id="MDX6183232.1"/>
    </source>
</evidence>
<organism evidence="2 3">
    <name type="scientific">Flavobacterium flavipigmentatum</name>
    <dbReference type="NCBI Taxonomy" id="2893884"/>
    <lineage>
        <taxon>Bacteria</taxon>
        <taxon>Pseudomonadati</taxon>
        <taxon>Bacteroidota</taxon>
        <taxon>Flavobacteriia</taxon>
        <taxon>Flavobacteriales</taxon>
        <taxon>Flavobacteriaceae</taxon>
        <taxon>Flavobacterium</taxon>
    </lineage>
</organism>
<keyword evidence="4" id="KW-1185">Reference proteome</keyword>
<dbReference type="Proteomes" id="UP001270053">
    <property type="component" value="Unassembled WGS sequence"/>
</dbReference>
<comment type="caution">
    <text evidence="2">The sequence shown here is derived from an EMBL/GenBank/DDBJ whole genome shotgun (WGS) entry which is preliminary data.</text>
</comment>
<evidence type="ECO:0000313" key="4">
    <source>
        <dbReference type="Proteomes" id="UP001278738"/>
    </source>
</evidence>
<protein>
    <submittedName>
        <fullName evidence="2">Nuclear transport factor 2 family protein</fullName>
    </submittedName>
</protein>
<proteinExistence type="predicted"/>
<dbReference type="EMBL" id="JAWXVH010000006">
    <property type="protein sequence ID" value="MDX6186516.1"/>
    <property type="molecule type" value="Genomic_DNA"/>
</dbReference>
<gene>
    <name evidence="1" type="ORF">SGQ18_13775</name>
    <name evidence="2" type="ORF">SGQ44_12150</name>
</gene>
<dbReference type="SUPFAM" id="SSF54427">
    <property type="entry name" value="NTF2-like"/>
    <property type="match status" value="1"/>
</dbReference>
<dbReference type="EMBL" id="JAWXVG010000007">
    <property type="protein sequence ID" value="MDX6183232.1"/>
    <property type="molecule type" value="Genomic_DNA"/>
</dbReference>